<dbReference type="AlphaFoldDB" id="A0A0C3G5K4"/>
<reference evidence="4" key="2">
    <citation type="submission" date="2015-01" db="EMBL/GenBank/DDBJ databases">
        <title>Evolutionary Origins and Diversification of the Mycorrhizal Mutualists.</title>
        <authorList>
            <consortium name="DOE Joint Genome Institute"/>
            <consortium name="Mycorrhizal Genomics Consortium"/>
            <person name="Kohler A."/>
            <person name="Kuo A."/>
            <person name="Nagy L.G."/>
            <person name="Floudas D."/>
            <person name="Copeland A."/>
            <person name="Barry K.W."/>
            <person name="Cichocki N."/>
            <person name="Veneault-Fourrey C."/>
            <person name="LaButti K."/>
            <person name="Lindquist E.A."/>
            <person name="Lipzen A."/>
            <person name="Lundell T."/>
            <person name="Morin E."/>
            <person name="Murat C."/>
            <person name="Riley R."/>
            <person name="Ohm R."/>
            <person name="Sun H."/>
            <person name="Tunlid A."/>
            <person name="Henrissat B."/>
            <person name="Grigoriev I.V."/>
            <person name="Hibbett D.S."/>
            <person name="Martin F."/>
        </authorList>
    </citation>
    <scope>NUCLEOTIDE SEQUENCE [LARGE SCALE GENOMIC DNA]</scope>
    <source>
        <strain evidence="4">F 1598</strain>
    </source>
</reference>
<keyword evidence="4" id="KW-1185">Reference proteome</keyword>
<dbReference type="EMBL" id="KN832983">
    <property type="protein sequence ID" value="KIM85926.1"/>
    <property type="molecule type" value="Genomic_DNA"/>
</dbReference>
<evidence type="ECO:0000313" key="3">
    <source>
        <dbReference type="EMBL" id="KIM85926.1"/>
    </source>
</evidence>
<feature type="transmembrane region" description="Helical" evidence="1">
    <location>
        <begin position="145"/>
        <end position="163"/>
    </location>
</feature>
<keyword evidence="1" id="KW-0472">Membrane</keyword>
<evidence type="ECO:0000256" key="2">
    <source>
        <dbReference type="SAM" id="SignalP"/>
    </source>
</evidence>
<keyword evidence="1" id="KW-0812">Transmembrane</keyword>
<evidence type="ECO:0000313" key="4">
    <source>
        <dbReference type="Proteomes" id="UP000054166"/>
    </source>
</evidence>
<organism evidence="3 4">
    <name type="scientific">Piloderma croceum (strain F 1598)</name>
    <dbReference type="NCBI Taxonomy" id="765440"/>
    <lineage>
        <taxon>Eukaryota</taxon>
        <taxon>Fungi</taxon>
        <taxon>Dikarya</taxon>
        <taxon>Basidiomycota</taxon>
        <taxon>Agaricomycotina</taxon>
        <taxon>Agaricomycetes</taxon>
        <taxon>Agaricomycetidae</taxon>
        <taxon>Atheliales</taxon>
        <taxon>Atheliaceae</taxon>
        <taxon>Piloderma</taxon>
    </lineage>
</organism>
<keyword evidence="1" id="KW-1133">Transmembrane helix</keyword>
<sequence>MFGFKTSLLTILAVVFATSGVQGVPQLTTTPTNSTGTFSGTKSGSTFSVPTKGITTVVTETFLSPAQTLTITSVLPSPSLPLSILSTIIPTGPGPVNISHTASTSLSNFGTPPIIVSTSATSLASVTSATSSVSSTTATSGALELGPVMGLFGFLMAFVGVVMV</sequence>
<dbReference type="Proteomes" id="UP000054166">
    <property type="component" value="Unassembled WGS sequence"/>
</dbReference>
<name>A0A0C3G5K4_PILCF</name>
<proteinExistence type="predicted"/>
<gene>
    <name evidence="3" type="ORF">PILCRDRAFT_816495</name>
</gene>
<dbReference type="InParanoid" id="A0A0C3G5K4"/>
<dbReference type="HOGENOM" id="CLU_1619651_0_0_1"/>
<feature type="signal peptide" evidence="2">
    <location>
        <begin position="1"/>
        <end position="23"/>
    </location>
</feature>
<keyword evidence="2" id="KW-0732">Signal</keyword>
<protein>
    <submittedName>
        <fullName evidence="3">Uncharacterized protein</fullName>
    </submittedName>
</protein>
<reference evidence="3 4" key="1">
    <citation type="submission" date="2014-04" db="EMBL/GenBank/DDBJ databases">
        <authorList>
            <consortium name="DOE Joint Genome Institute"/>
            <person name="Kuo A."/>
            <person name="Tarkka M."/>
            <person name="Buscot F."/>
            <person name="Kohler A."/>
            <person name="Nagy L.G."/>
            <person name="Floudas D."/>
            <person name="Copeland A."/>
            <person name="Barry K.W."/>
            <person name="Cichocki N."/>
            <person name="Veneault-Fourrey C."/>
            <person name="LaButti K."/>
            <person name="Lindquist E.A."/>
            <person name="Lipzen A."/>
            <person name="Lundell T."/>
            <person name="Morin E."/>
            <person name="Murat C."/>
            <person name="Sun H."/>
            <person name="Tunlid A."/>
            <person name="Henrissat B."/>
            <person name="Grigoriev I.V."/>
            <person name="Hibbett D.S."/>
            <person name="Martin F."/>
            <person name="Nordberg H.P."/>
            <person name="Cantor M.N."/>
            <person name="Hua S.X."/>
        </authorList>
    </citation>
    <scope>NUCLEOTIDE SEQUENCE [LARGE SCALE GENOMIC DNA]</scope>
    <source>
        <strain evidence="3 4">F 1598</strain>
    </source>
</reference>
<evidence type="ECO:0000256" key="1">
    <source>
        <dbReference type="SAM" id="Phobius"/>
    </source>
</evidence>
<feature type="chain" id="PRO_5002177495" evidence="2">
    <location>
        <begin position="24"/>
        <end position="164"/>
    </location>
</feature>
<accession>A0A0C3G5K4</accession>